<dbReference type="Proteomes" id="UP000194800">
    <property type="component" value="Unassembled WGS sequence"/>
</dbReference>
<evidence type="ECO:0000256" key="1">
    <source>
        <dbReference type="SAM" id="MobiDB-lite"/>
    </source>
</evidence>
<dbReference type="OrthoDB" id="445620at2"/>
<dbReference type="EMBL" id="NART01000006">
    <property type="protein sequence ID" value="OTQ11373.1"/>
    <property type="molecule type" value="Genomic_DNA"/>
</dbReference>
<feature type="compositionally biased region" description="Polar residues" evidence="1">
    <location>
        <begin position="374"/>
        <end position="390"/>
    </location>
</feature>
<comment type="caution">
    <text evidence="3">The sequence shown here is derived from an EMBL/GenBank/DDBJ whole genome shotgun (WGS) entry which is preliminary data.</text>
</comment>
<dbReference type="AlphaFoldDB" id="A0A242NHG4"/>
<evidence type="ECO:0000313" key="3">
    <source>
        <dbReference type="EMBL" id="OTP99502.1"/>
    </source>
</evidence>
<sequence length="631" mass="72506">MEYKKSFSKNKKKAYLNLKWQCPNALNKGTFKRSRKFVKNNVISEIVRSTLSARYICVILLLTAIVLMAIYYKSILIYWQQTYHSDLLDSDTFAQDVSSEEFDKDASEGITDSQNNFVFTEKKITNLSDESIKSLETIEERQLESKEDKLDSKAGKQNSKEDKLDSKEDKLSLNENKLDSKEGKQNSKEDKLNLNKEKLDSKDAKQNSKEDKLNLNKEKLDSKDAKQSSKEDKVNSKEDKLNLNKEKLDSKDAKQSSKEDKVNSKEDKLNLNKEKLDSKAGKQNLKEDKVNSKEDKLNLNENKLDSKEGKQNSKEAKLDSEEDKQESTEDILKIFRDEISVELPKSKIIQPETKQGTISNTEDKIEADGKVNQKVPQSSTEVKTSETQVTPIDRNDQPEVLPDDVSLVAEPIPIVLTQNDKVFFAGDSLMQGVAPYVKKMLFKQYKIESIDLSKRSTGLSYPKAFDWPKTINDKLSEDPSIKLLVVFLGANDPWDFPVKGYATNARFKSKLWEKQYRLRIASILEHVQKHSIQVLWLAPPCMRKQKLNDGMVYLNKLYQSELEKTQQHFLTTNELLGCSYEKFNSYIETNKEKIKVRVDDGVHFTPSGQRILAKAIMEKIIFKKLEDVHSE</sequence>
<gene>
    <name evidence="4" type="ORF">B6C91_02440</name>
    <name evidence="3" type="ORF">B6D08_07415</name>
</gene>
<dbReference type="EMBL" id="NARP01000016">
    <property type="protein sequence ID" value="OTP99502.1"/>
    <property type="molecule type" value="Genomic_DNA"/>
</dbReference>
<feature type="transmembrane region" description="Helical" evidence="2">
    <location>
        <begin position="53"/>
        <end position="72"/>
    </location>
</feature>
<evidence type="ECO:0008006" key="7">
    <source>
        <dbReference type="Google" id="ProtNLM"/>
    </source>
</evidence>
<dbReference type="Pfam" id="PF04311">
    <property type="entry name" value="DUF459"/>
    <property type="match status" value="1"/>
</dbReference>
<keyword evidence="5" id="KW-1185">Reference proteome</keyword>
<proteinExistence type="predicted"/>
<dbReference type="SUPFAM" id="SSF57997">
    <property type="entry name" value="Tropomyosin"/>
    <property type="match status" value="1"/>
</dbReference>
<feature type="region of interest" description="Disordered" evidence="1">
    <location>
        <begin position="143"/>
        <end position="329"/>
    </location>
</feature>
<reference evidence="5 6" key="1">
    <citation type="submission" date="2017-03" db="EMBL/GenBank/DDBJ databases">
        <title>Comparative genomics of honeybee gut symbionts reveal geographically distinct and subgroup specific antibiotic resistance.</title>
        <authorList>
            <person name="Ludvigsen J."/>
            <person name="Porcellato D."/>
            <person name="Labee-Lund T.M."/>
            <person name="Amdam G.V."/>
            <person name="Rudi K."/>
        </authorList>
    </citation>
    <scope>NUCLEOTIDE SEQUENCE [LARGE SCALE GENOMIC DNA]</scope>
    <source>
        <strain evidence="3 6">A-7-12</strain>
        <strain evidence="4 5">A-9-12</strain>
    </source>
</reference>
<evidence type="ECO:0000313" key="5">
    <source>
        <dbReference type="Proteomes" id="UP000194800"/>
    </source>
</evidence>
<dbReference type="SUPFAM" id="SSF52266">
    <property type="entry name" value="SGNH hydrolase"/>
    <property type="match status" value="1"/>
</dbReference>
<protein>
    <recommendedName>
        <fullName evidence="7">DUF459 domain-containing protein</fullName>
    </recommendedName>
</protein>
<dbReference type="Proteomes" id="UP000194977">
    <property type="component" value="Unassembled WGS sequence"/>
</dbReference>
<dbReference type="GO" id="GO:0016788">
    <property type="term" value="F:hydrolase activity, acting on ester bonds"/>
    <property type="evidence" value="ECO:0007669"/>
    <property type="project" value="UniProtKB-ARBA"/>
</dbReference>
<evidence type="ECO:0000313" key="6">
    <source>
        <dbReference type="Proteomes" id="UP000194977"/>
    </source>
</evidence>
<keyword evidence="2" id="KW-0812">Transmembrane</keyword>
<dbReference type="InterPro" id="IPR007407">
    <property type="entry name" value="DUF459"/>
</dbReference>
<organism evidence="3 6">
    <name type="scientific">Gilliamella apicola</name>
    <dbReference type="NCBI Taxonomy" id="1196095"/>
    <lineage>
        <taxon>Bacteria</taxon>
        <taxon>Pseudomonadati</taxon>
        <taxon>Pseudomonadota</taxon>
        <taxon>Gammaproteobacteria</taxon>
        <taxon>Orbales</taxon>
        <taxon>Orbaceae</taxon>
        <taxon>Gilliamella</taxon>
    </lineage>
</organism>
<name>A0A242NHG4_9GAMM</name>
<accession>A0A242NHG4</accession>
<evidence type="ECO:0000256" key="2">
    <source>
        <dbReference type="SAM" id="Phobius"/>
    </source>
</evidence>
<dbReference type="InterPro" id="IPR036514">
    <property type="entry name" value="SGNH_hydro_sf"/>
</dbReference>
<keyword evidence="2" id="KW-1133">Transmembrane helix</keyword>
<dbReference type="RefSeq" id="WP_086300954.1">
    <property type="nucleotide sequence ID" value="NZ_MZNE01000024.1"/>
</dbReference>
<dbReference type="Gene3D" id="3.40.50.1110">
    <property type="entry name" value="SGNH hydrolase"/>
    <property type="match status" value="1"/>
</dbReference>
<feature type="region of interest" description="Disordered" evidence="1">
    <location>
        <begin position="369"/>
        <end position="397"/>
    </location>
</feature>
<evidence type="ECO:0000313" key="4">
    <source>
        <dbReference type="EMBL" id="OTQ11373.1"/>
    </source>
</evidence>
<keyword evidence="2" id="KW-0472">Membrane</keyword>